<feature type="transmembrane region" description="Helical" evidence="1">
    <location>
        <begin position="167"/>
        <end position="194"/>
    </location>
</feature>
<evidence type="ECO:0000256" key="1">
    <source>
        <dbReference type="SAM" id="Phobius"/>
    </source>
</evidence>
<keyword evidence="1" id="KW-0812">Transmembrane</keyword>
<dbReference type="Proteomes" id="UP000608662">
    <property type="component" value="Unassembled WGS sequence"/>
</dbReference>
<dbReference type="RefSeq" id="WP_170092876.1">
    <property type="nucleotide sequence ID" value="NZ_WOYG01000001.1"/>
</dbReference>
<keyword evidence="1" id="KW-1133">Transmembrane helix</keyword>
<accession>A0A847TSC6</accession>
<comment type="caution">
    <text evidence="3">The sequence shown here is derived from an EMBL/GenBank/DDBJ whole genome shotgun (WGS) entry which is preliminary data.</text>
</comment>
<feature type="transmembrane region" description="Helical" evidence="1">
    <location>
        <begin position="261"/>
        <end position="282"/>
    </location>
</feature>
<sequence length="315" mass="32861">MALHVRQTITGGLARALSRNGALLVATFFAASLLQGAFMWVLATTYIPLGTSGAMTPAGAPAPGTALPALASAGAALLGGLTGGILTVPIQVVAVRALVDDGRDHIPEQLVFRSLGWATLRLFVASLLKMVAVFVLTILSMIAVFLAAIGVFLVLPESLQTTVVGSWYVPLLLVPAFLLAALPVAVVVVVFAFVDHEIVVRDASVPSAFVRSWRVVAGNRLRLGLALVVPYAVNMVFSLLFGQLTPDVTFQSPMFLASQAIFSLESAVVSIVVLGITVQAWVQLTGVDGPLEAYWNASDTESSPAPDGAATDAIE</sequence>
<proteinExistence type="predicted"/>
<reference evidence="3" key="1">
    <citation type="submission" date="2019-12" db="EMBL/GenBank/DDBJ databases">
        <title>Whole-genome sequence of Halomicrobium mukohataei pws1.</title>
        <authorList>
            <person name="Verma D.K."/>
            <person name="Gopal K."/>
            <person name="Prasad E.S."/>
        </authorList>
    </citation>
    <scope>NUCLEOTIDE SEQUENCE</scope>
    <source>
        <strain evidence="3">Pws1</strain>
    </source>
</reference>
<feature type="transmembrane region" description="Helical" evidence="1">
    <location>
        <begin position="67"/>
        <end position="88"/>
    </location>
</feature>
<dbReference type="EMBL" id="WOYG01000001">
    <property type="protein sequence ID" value="NLV08932.1"/>
    <property type="molecule type" value="Genomic_DNA"/>
</dbReference>
<evidence type="ECO:0000313" key="3">
    <source>
        <dbReference type="EMBL" id="NLV08932.1"/>
    </source>
</evidence>
<evidence type="ECO:0000313" key="4">
    <source>
        <dbReference type="Proteomes" id="UP000608662"/>
    </source>
</evidence>
<keyword evidence="1" id="KW-0472">Membrane</keyword>
<feature type="transmembrane region" description="Helical" evidence="1">
    <location>
        <begin position="221"/>
        <end position="241"/>
    </location>
</feature>
<name>A0A847TSC6_9EURY</name>
<dbReference type="AlphaFoldDB" id="A0A847TSC6"/>
<organism evidence="3 4">
    <name type="scientific">Halomicrobium mukohataei</name>
    <dbReference type="NCBI Taxonomy" id="57705"/>
    <lineage>
        <taxon>Archaea</taxon>
        <taxon>Methanobacteriati</taxon>
        <taxon>Methanobacteriota</taxon>
        <taxon>Stenosarchaea group</taxon>
        <taxon>Halobacteria</taxon>
        <taxon>Halobacteriales</taxon>
        <taxon>Haloarculaceae</taxon>
        <taxon>Halomicrobium</taxon>
    </lineage>
</organism>
<gene>
    <name evidence="3" type="ORF">GOC74_03180</name>
</gene>
<dbReference type="OrthoDB" id="275510at2157"/>
<feature type="domain" description="DUF7847" evidence="2">
    <location>
        <begin position="3"/>
        <end position="284"/>
    </location>
</feature>
<evidence type="ECO:0000259" key="2">
    <source>
        <dbReference type="Pfam" id="PF25231"/>
    </source>
</evidence>
<protein>
    <recommendedName>
        <fullName evidence="2">DUF7847 domain-containing protein</fullName>
    </recommendedName>
</protein>
<feature type="transmembrane region" description="Helical" evidence="1">
    <location>
        <begin position="21"/>
        <end position="47"/>
    </location>
</feature>
<dbReference type="Pfam" id="PF25231">
    <property type="entry name" value="DUF7847"/>
    <property type="match status" value="1"/>
</dbReference>
<dbReference type="InterPro" id="IPR057169">
    <property type="entry name" value="DUF7847"/>
</dbReference>
<feature type="transmembrane region" description="Helical" evidence="1">
    <location>
        <begin position="131"/>
        <end position="155"/>
    </location>
</feature>